<name>A0A7U3UQ81_9ACTN</name>
<feature type="region of interest" description="Disordered" evidence="6">
    <location>
        <begin position="1"/>
        <end position="35"/>
    </location>
</feature>
<dbReference type="Proteomes" id="UP000595703">
    <property type="component" value="Chromosome"/>
</dbReference>
<reference evidence="9 10" key="1">
    <citation type="journal article" date="2010" name="J. Bacteriol.">
        <title>Biochemical characterization of a novel indole prenyltransferase from Streptomyces sp. SN-593.</title>
        <authorList>
            <person name="Takahashi S."/>
            <person name="Takagi H."/>
            <person name="Toyoda A."/>
            <person name="Uramoto M."/>
            <person name="Nogawa T."/>
            <person name="Ueki M."/>
            <person name="Sakaki Y."/>
            <person name="Osada H."/>
        </authorList>
    </citation>
    <scope>NUCLEOTIDE SEQUENCE [LARGE SCALE GENOMIC DNA]</scope>
    <source>
        <strain evidence="9 10">SN-593</strain>
    </source>
</reference>
<keyword evidence="10" id="KW-1185">Reference proteome</keyword>
<evidence type="ECO:0000256" key="7">
    <source>
        <dbReference type="SAM" id="Phobius"/>
    </source>
</evidence>
<dbReference type="PANTHER" id="PTHR13887:SF14">
    <property type="entry name" value="DISULFIDE BOND FORMATION PROTEIN D"/>
    <property type="match status" value="1"/>
</dbReference>
<evidence type="ECO:0000259" key="8">
    <source>
        <dbReference type="Pfam" id="PF13462"/>
    </source>
</evidence>
<dbReference type="PANTHER" id="PTHR13887">
    <property type="entry name" value="GLUTATHIONE S-TRANSFERASE KAPPA"/>
    <property type="match status" value="1"/>
</dbReference>
<gene>
    <name evidence="9" type="ORF">RVR_2153</name>
</gene>
<evidence type="ECO:0000256" key="1">
    <source>
        <dbReference type="ARBA" id="ARBA00005791"/>
    </source>
</evidence>
<accession>A0A7U3UQ81</accession>
<dbReference type="AlphaFoldDB" id="A0A7U3UQ81"/>
<dbReference type="InterPro" id="IPR012336">
    <property type="entry name" value="Thioredoxin-like_fold"/>
</dbReference>
<reference evidence="9 10" key="2">
    <citation type="journal article" date="2011" name="J. Antibiot.">
        <title>Furaquinocins I and J: novel polyketide isoprenoid hybrid compounds from Streptomyces reveromyceticus SN-593.</title>
        <authorList>
            <person name="Panthee S."/>
            <person name="Takahashi S."/>
            <person name="Takagi H."/>
            <person name="Nogawa T."/>
            <person name="Oowada E."/>
            <person name="Uramoto M."/>
            <person name="Osada H."/>
        </authorList>
    </citation>
    <scope>NUCLEOTIDE SEQUENCE [LARGE SCALE GENOMIC DNA]</scope>
    <source>
        <strain evidence="9 10">SN-593</strain>
    </source>
</reference>
<evidence type="ECO:0000256" key="2">
    <source>
        <dbReference type="ARBA" id="ARBA00022729"/>
    </source>
</evidence>
<dbReference type="Pfam" id="PF13462">
    <property type="entry name" value="Thioredoxin_4"/>
    <property type="match status" value="1"/>
</dbReference>
<keyword evidence="2" id="KW-0732">Signal</keyword>
<evidence type="ECO:0000313" key="10">
    <source>
        <dbReference type="Proteomes" id="UP000595703"/>
    </source>
</evidence>
<evidence type="ECO:0000256" key="5">
    <source>
        <dbReference type="ARBA" id="ARBA00023284"/>
    </source>
</evidence>
<dbReference type="KEGG" id="arev:RVR_2153"/>
<feature type="transmembrane region" description="Helical" evidence="7">
    <location>
        <begin position="38"/>
        <end position="60"/>
    </location>
</feature>
<protein>
    <recommendedName>
        <fullName evidence="8">Thioredoxin-like fold domain-containing protein</fullName>
    </recommendedName>
</protein>
<organism evidence="9 10">
    <name type="scientific">Actinacidiphila reveromycinica</name>
    <dbReference type="NCBI Taxonomy" id="659352"/>
    <lineage>
        <taxon>Bacteria</taxon>
        <taxon>Bacillati</taxon>
        <taxon>Actinomycetota</taxon>
        <taxon>Actinomycetes</taxon>
        <taxon>Kitasatosporales</taxon>
        <taxon>Streptomycetaceae</taxon>
        <taxon>Actinacidiphila</taxon>
    </lineage>
</organism>
<evidence type="ECO:0000256" key="6">
    <source>
        <dbReference type="SAM" id="MobiDB-lite"/>
    </source>
</evidence>
<evidence type="ECO:0000256" key="4">
    <source>
        <dbReference type="ARBA" id="ARBA00023157"/>
    </source>
</evidence>
<keyword evidence="7" id="KW-0812">Transmembrane</keyword>
<comment type="similarity">
    <text evidence="1">Belongs to the thioredoxin family. DsbA subfamily.</text>
</comment>
<feature type="domain" description="Thioredoxin-like fold" evidence="8">
    <location>
        <begin position="93"/>
        <end position="262"/>
    </location>
</feature>
<feature type="compositionally biased region" description="Polar residues" evidence="6">
    <location>
        <begin position="66"/>
        <end position="76"/>
    </location>
</feature>
<dbReference type="GO" id="GO:0016491">
    <property type="term" value="F:oxidoreductase activity"/>
    <property type="evidence" value="ECO:0007669"/>
    <property type="project" value="UniProtKB-KW"/>
</dbReference>
<feature type="region of interest" description="Disordered" evidence="6">
    <location>
        <begin position="62"/>
        <end position="83"/>
    </location>
</feature>
<keyword evidence="7" id="KW-1133">Transmembrane helix</keyword>
<keyword evidence="5" id="KW-0676">Redox-active center</keyword>
<keyword evidence="4" id="KW-1015">Disulfide bond</keyword>
<dbReference type="EMBL" id="AP018365">
    <property type="protein sequence ID" value="BBA96719.1"/>
    <property type="molecule type" value="Genomic_DNA"/>
</dbReference>
<feature type="compositionally biased region" description="Polar residues" evidence="6">
    <location>
        <begin position="14"/>
        <end position="23"/>
    </location>
</feature>
<reference evidence="9 10" key="4">
    <citation type="journal article" date="2020" name="Sci. Rep.">
        <title>beta-carboline chemical signals induce reveromycin production through a LuxR family regulator in Streptomyces sp. SN-593.</title>
        <authorList>
            <person name="Panthee S."/>
            <person name="Kito N."/>
            <person name="Hayashi T."/>
            <person name="Shimizu T."/>
            <person name="Ishikawa J."/>
            <person name="Hamamoto H."/>
            <person name="Osada H."/>
            <person name="Takahashi S."/>
        </authorList>
    </citation>
    <scope>NUCLEOTIDE SEQUENCE [LARGE SCALE GENOMIC DNA]</scope>
    <source>
        <strain evidence="9 10">SN-593</strain>
    </source>
</reference>
<dbReference type="CDD" id="cd02972">
    <property type="entry name" value="DsbA_family"/>
    <property type="match status" value="1"/>
</dbReference>
<keyword evidence="3" id="KW-0560">Oxidoreductase</keyword>
<sequence length="280" mass="29324">MARWNGVSEKNRNGKTSARQALQAQRERDKARAKRKRTLTVAGAVVVVLAAAAGISIAVADRDSGTKTGSGDSAGSVTAPRGAAGKDDLVIPVGAADAPSTLTVYEDFRCPACDEFEKTFTPTIHGLEDSGELRTEYHLVTLIDGNLGGDGSLNAGNAAACAQDEGKFRPYHDVLYDNQPDEQDDRFGDKKNLLTLAAKVPGLKNASFTACVDNGTHDAWVKKSNEAFDSAGFGSTPTVLLNGKNIYGSTALTPDSLKQMVQAANKGKKPGKVTPTAGPS</sequence>
<dbReference type="SUPFAM" id="SSF52833">
    <property type="entry name" value="Thioredoxin-like"/>
    <property type="match status" value="1"/>
</dbReference>
<evidence type="ECO:0000256" key="3">
    <source>
        <dbReference type="ARBA" id="ARBA00023002"/>
    </source>
</evidence>
<dbReference type="Gene3D" id="3.40.30.10">
    <property type="entry name" value="Glutaredoxin"/>
    <property type="match status" value="1"/>
</dbReference>
<reference evidence="9 10" key="3">
    <citation type="journal article" date="2011" name="Nat. Chem. Biol.">
        <title>Reveromycin A biosynthesis uses RevG and RevJ for stereospecific spiroacetal formation.</title>
        <authorList>
            <person name="Takahashi S."/>
            <person name="Toyoda A."/>
            <person name="Sekiyama Y."/>
            <person name="Takagi H."/>
            <person name="Nogawa T."/>
            <person name="Uramoto M."/>
            <person name="Suzuki R."/>
            <person name="Koshino H."/>
            <person name="Kumano T."/>
            <person name="Panthee S."/>
            <person name="Dairi T."/>
            <person name="Ishikawa J."/>
            <person name="Ikeda H."/>
            <person name="Sakaki Y."/>
            <person name="Osada H."/>
        </authorList>
    </citation>
    <scope>NUCLEOTIDE SEQUENCE [LARGE SCALE GENOMIC DNA]</scope>
    <source>
        <strain evidence="9 10">SN-593</strain>
    </source>
</reference>
<proteinExistence type="inferred from homology"/>
<dbReference type="InterPro" id="IPR036249">
    <property type="entry name" value="Thioredoxin-like_sf"/>
</dbReference>
<keyword evidence="7" id="KW-0472">Membrane</keyword>
<evidence type="ECO:0000313" key="9">
    <source>
        <dbReference type="EMBL" id="BBA96719.1"/>
    </source>
</evidence>